<evidence type="ECO:0000256" key="3">
    <source>
        <dbReference type="PROSITE-ProRule" id="PRU00339"/>
    </source>
</evidence>
<evidence type="ECO:0000256" key="1">
    <source>
        <dbReference type="ARBA" id="ARBA00022737"/>
    </source>
</evidence>
<name>A0ABT4RID0_9ACTN</name>
<keyword evidence="2 3" id="KW-0802">TPR repeat</keyword>
<dbReference type="PROSITE" id="PS50005">
    <property type="entry name" value="TPR"/>
    <property type="match status" value="1"/>
</dbReference>
<dbReference type="InterPro" id="IPR027417">
    <property type="entry name" value="P-loop_NTPase"/>
</dbReference>
<proteinExistence type="predicted"/>
<dbReference type="Pfam" id="PF13676">
    <property type="entry name" value="TIR_2"/>
    <property type="match status" value="1"/>
</dbReference>
<comment type="caution">
    <text evidence="5">The sequence shown here is derived from an EMBL/GenBank/DDBJ whole genome shotgun (WGS) entry which is preliminary data.</text>
</comment>
<gene>
    <name evidence="5" type="ORF">OJ962_11350</name>
</gene>
<dbReference type="InterPro" id="IPR011990">
    <property type="entry name" value="TPR-like_helical_dom_sf"/>
</dbReference>
<keyword evidence="6" id="KW-1185">Reference proteome</keyword>
<evidence type="ECO:0000256" key="2">
    <source>
        <dbReference type="ARBA" id="ARBA00022803"/>
    </source>
</evidence>
<sequence>MSRRYFISHSSADKPFALALQAALPDSAWIDMYEIGVGDILLEEIAAGIENATDFVLLWSENSAASDWVRFEFHMAFIRHLEDRAIAIRIVTLDETPLPLPFRPFLQARRVGSPEEAAELVVGAPPRVPTLRAFINRNAEIGAIESALYSPSHGMIWLHGINGVGKRALVREALSRIVVDGTRTRTVELRAGTGFVELDLLISAQVGTPAPGDDLTEQQAEERVRAAVTDYAREGGVWVFTEAQHWLDEDGKARRVLRAVFEALGLARIDAAGKLAVFTTTRRPSLEGAPARESELHRVRGLEANFGVGLLRARGAEADDHVLRQATEELGGHPLALEIVAPELAQGVPIWEDFRARAATGIVGELDLEENTLRLLERLAAVDGPLPAQEYAGHLSIDDESLQRAIEEGSAYSVIEVHDAGYMRLHPLVRDFYMRGFRRSDSFIEETADLAERSRAQLAAAEPGSATYVDSLLVTYRLLCWSGQLAAAIALRQNLYGTLYETAVELYNQRRYADARRYLELVIESTDDNRSAKLYLARTLAYLGELPEARTLVDSILERSPNDHHAWRIRGRVEFIAREFASAISFYERSNELRRGQPSVLRDLGQARMRIGDWFGARGALEAAMERQARDPDPWLAFQYSQVLEHFEEFEEARRVISQAIRRDPQNVGFHHRLGRIAEALGDRQTAKAEYERCLALEPDYVESLVSLASLAADEREPETARRYLAAARRAPNARTAVLLNMEAKILLKEGELAQARQAIQAALADDREVVSLDLAARIELEAIATGEARCSDVSSTVRRYAEEIRVKGQAEQANGLLADLAAACE</sequence>
<dbReference type="PANTHER" id="PTHR44227:SF3">
    <property type="entry name" value="PROTEIN O-MANNOSYL-TRANSFERASE TMTC4"/>
    <property type="match status" value="1"/>
</dbReference>
<dbReference type="InterPro" id="IPR019734">
    <property type="entry name" value="TPR_rpt"/>
</dbReference>
<dbReference type="InterPro" id="IPR052346">
    <property type="entry name" value="O-mannosyl-transferase_TMTC"/>
</dbReference>
<dbReference type="EMBL" id="JAPCID010000013">
    <property type="protein sequence ID" value="MDA0138096.1"/>
    <property type="molecule type" value="Genomic_DNA"/>
</dbReference>
<dbReference type="Pfam" id="PF13181">
    <property type="entry name" value="TPR_8"/>
    <property type="match status" value="1"/>
</dbReference>
<dbReference type="InterPro" id="IPR000157">
    <property type="entry name" value="TIR_dom"/>
</dbReference>
<dbReference type="RefSeq" id="WP_202954173.1">
    <property type="nucleotide sequence ID" value="NZ_JAPCID010000013.1"/>
</dbReference>
<organism evidence="5 6">
    <name type="scientific">Solirubrobacter deserti</name>
    <dbReference type="NCBI Taxonomy" id="2282478"/>
    <lineage>
        <taxon>Bacteria</taxon>
        <taxon>Bacillati</taxon>
        <taxon>Actinomycetota</taxon>
        <taxon>Thermoleophilia</taxon>
        <taxon>Solirubrobacterales</taxon>
        <taxon>Solirubrobacteraceae</taxon>
        <taxon>Solirubrobacter</taxon>
    </lineage>
</organism>
<dbReference type="Gene3D" id="1.25.40.10">
    <property type="entry name" value="Tetratricopeptide repeat domain"/>
    <property type="match status" value="1"/>
</dbReference>
<dbReference type="Gene3D" id="3.40.50.300">
    <property type="entry name" value="P-loop containing nucleotide triphosphate hydrolases"/>
    <property type="match status" value="1"/>
</dbReference>
<feature type="domain" description="TIR" evidence="4">
    <location>
        <begin position="6"/>
        <end position="103"/>
    </location>
</feature>
<dbReference type="SUPFAM" id="SSF48452">
    <property type="entry name" value="TPR-like"/>
    <property type="match status" value="2"/>
</dbReference>
<evidence type="ECO:0000259" key="4">
    <source>
        <dbReference type="Pfam" id="PF13676"/>
    </source>
</evidence>
<dbReference type="SUPFAM" id="SSF52540">
    <property type="entry name" value="P-loop containing nucleoside triphosphate hydrolases"/>
    <property type="match status" value="1"/>
</dbReference>
<dbReference type="Proteomes" id="UP001147700">
    <property type="component" value="Unassembled WGS sequence"/>
</dbReference>
<dbReference type="Gene3D" id="3.40.50.10140">
    <property type="entry name" value="Toll/interleukin-1 receptor homology (TIR) domain"/>
    <property type="match status" value="1"/>
</dbReference>
<dbReference type="PANTHER" id="PTHR44227">
    <property type="match status" value="1"/>
</dbReference>
<dbReference type="Pfam" id="PF13432">
    <property type="entry name" value="TPR_16"/>
    <property type="match status" value="1"/>
</dbReference>
<protein>
    <submittedName>
        <fullName evidence="5">Tetratricopeptide repeat protein</fullName>
    </submittedName>
</protein>
<evidence type="ECO:0000313" key="6">
    <source>
        <dbReference type="Proteomes" id="UP001147700"/>
    </source>
</evidence>
<feature type="repeat" description="TPR" evidence="3">
    <location>
        <begin position="668"/>
        <end position="701"/>
    </location>
</feature>
<reference evidence="5" key="1">
    <citation type="submission" date="2022-10" db="EMBL/GenBank/DDBJ databases">
        <title>The WGS of Solirubrobacter sp. CPCC 204708.</title>
        <authorList>
            <person name="Jiang Z."/>
        </authorList>
    </citation>
    <scope>NUCLEOTIDE SEQUENCE</scope>
    <source>
        <strain evidence="5">CPCC 204708</strain>
    </source>
</reference>
<accession>A0ABT4RID0</accession>
<keyword evidence="1" id="KW-0677">Repeat</keyword>
<evidence type="ECO:0000313" key="5">
    <source>
        <dbReference type="EMBL" id="MDA0138096.1"/>
    </source>
</evidence>
<dbReference type="SMART" id="SM00028">
    <property type="entry name" value="TPR"/>
    <property type="match status" value="7"/>
</dbReference>
<dbReference type="Pfam" id="PF14559">
    <property type="entry name" value="TPR_19"/>
    <property type="match status" value="1"/>
</dbReference>
<dbReference type="InterPro" id="IPR035897">
    <property type="entry name" value="Toll_tir_struct_dom_sf"/>
</dbReference>
<dbReference type="SUPFAM" id="SSF52200">
    <property type="entry name" value="Toll/Interleukin receptor TIR domain"/>
    <property type="match status" value="1"/>
</dbReference>